<dbReference type="InterPro" id="IPR023572">
    <property type="entry name" value="Archease_dom"/>
</dbReference>
<dbReference type="GO" id="GO:0046872">
    <property type="term" value="F:metal ion binding"/>
    <property type="evidence" value="ECO:0007669"/>
    <property type="project" value="UniProtKB-KW"/>
</dbReference>
<dbReference type="InterPro" id="IPR002804">
    <property type="entry name" value="Archease"/>
</dbReference>
<proteinExistence type="inferred from homology"/>
<gene>
    <name evidence="6" type="ORF">BJBARM4_0966</name>
</gene>
<dbReference type="Pfam" id="PF01951">
    <property type="entry name" value="Archease"/>
    <property type="match status" value="1"/>
</dbReference>
<organism evidence="6 7">
    <name type="scientific">Candidatus Parvarchaeum acidiphilum ARMAN-4</name>
    <dbReference type="NCBI Taxonomy" id="662760"/>
    <lineage>
        <taxon>Archaea</taxon>
        <taxon>Candidatus Parvarchaeota</taxon>
        <taxon>Candidatus Parvarchaeum</taxon>
    </lineage>
</organism>
<sequence>MKRYKLLKDEATADIAFIAYGKDLSELFRNISIAVSNIMVLNAEVNRTKKINFTIHSKSLDLLVVDFINKIVFYKDYKNLLITDSKIQIDKKLNLKCQADCEKIENLKDRFLVDVKAATLHELEIKKEKGLIKCKIVLDV</sequence>
<dbReference type="EMBL" id="GG730078">
    <property type="protein sequence ID" value="EEZ92442.1"/>
    <property type="molecule type" value="Genomic_DNA"/>
</dbReference>
<keyword evidence="2" id="KW-0819">tRNA processing</keyword>
<dbReference type="PANTHER" id="PTHR12682:SF11">
    <property type="entry name" value="PROTEIN ARCHEASE"/>
    <property type="match status" value="1"/>
</dbReference>
<evidence type="ECO:0000256" key="4">
    <source>
        <dbReference type="ARBA" id="ARBA00022837"/>
    </source>
</evidence>
<feature type="domain" description="Archease" evidence="5">
    <location>
        <begin position="10"/>
        <end position="140"/>
    </location>
</feature>
<keyword evidence="4" id="KW-0106">Calcium</keyword>
<accession>D2EGR4</accession>
<name>D2EGR4_PARA4</name>
<comment type="similarity">
    <text evidence="1">Belongs to the archease family.</text>
</comment>
<dbReference type="SUPFAM" id="SSF69819">
    <property type="entry name" value="MTH1598-like"/>
    <property type="match status" value="1"/>
</dbReference>
<evidence type="ECO:0000313" key="7">
    <source>
        <dbReference type="Proteomes" id="UP000009375"/>
    </source>
</evidence>
<evidence type="ECO:0000313" key="6">
    <source>
        <dbReference type="EMBL" id="EEZ92442.1"/>
    </source>
</evidence>
<dbReference type="PANTHER" id="PTHR12682">
    <property type="entry name" value="ARCHEASE"/>
    <property type="match status" value="1"/>
</dbReference>
<protein>
    <recommendedName>
        <fullName evidence="5">Archease domain-containing protein</fullName>
    </recommendedName>
</protein>
<evidence type="ECO:0000259" key="5">
    <source>
        <dbReference type="Pfam" id="PF01951"/>
    </source>
</evidence>
<dbReference type="GO" id="GO:0008033">
    <property type="term" value="P:tRNA processing"/>
    <property type="evidence" value="ECO:0007669"/>
    <property type="project" value="UniProtKB-KW"/>
</dbReference>
<evidence type="ECO:0000256" key="2">
    <source>
        <dbReference type="ARBA" id="ARBA00022694"/>
    </source>
</evidence>
<evidence type="ECO:0000256" key="3">
    <source>
        <dbReference type="ARBA" id="ARBA00022723"/>
    </source>
</evidence>
<evidence type="ECO:0000256" key="1">
    <source>
        <dbReference type="ARBA" id="ARBA00007963"/>
    </source>
</evidence>
<reference evidence="6 7" key="1">
    <citation type="journal article" date="2010" name="Proc. Natl. Acad. Sci. U.S.A.">
        <title>Enigmatic, ultrasmall, uncultivated Archaea.</title>
        <authorList>
            <person name="Baker B.J."/>
            <person name="Comolli L.R."/>
            <person name="Dick G.J."/>
            <person name="Hauser L.J."/>
            <person name="Hyatt D."/>
            <person name="Dill B.D."/>
            <person name="Land M.L."/>
            <person name="Verberkmoes N.C."/>
            <person name="Hettich R.L."/>
            <person name="Banfield J.F."/>
        </authorList>
    </citation>
    <scope>NUCLEOTIDE SEQUENCE [LARGE SCALE GENOMIC DNA]</scope>
</reference>
<dbReference type="AlphaFoldDB" id="D2EGR4"/>
<keyword evidence="3" id="KW-0479">Metal-binding</keyword>
<dbReference type="InterPro" id="IPR036820">
    <property type="entry name" value="Archease_dom_sf"/>
</dbReference>
<dbReference type="Gene3D" id="3.55.10.10">
    <property type="entry name" value="Archease domain"/>
    <property type="match status" value="1"/>
</dbReference>
<dbReference type="Proteomes" id="UP000009375">
    <property type="component" value="Unassembled WGS sequence"/>
</dbReference>